<gene>
    <name evidence="2" type="ORF">GSONMT00078525001</name>
</gene>
<accession>A0A060W0R0</accession>
<dbReference type="STRING" id="8022.A0A060W0R0"/>
<feature type="region of interest" description="Disordered" evidence="1">
    <location>
        <begin position="11"/>
        <end position="32"/>
    </location>
</feature>
<reference evidence="2 3" key="1">
    <citation type="journal article" date="2014" name="Nat. Commun.">
        <title>The rainbow trout genome provides novel insights into evolution after whole-genome duplication in vertebrates.</title>
        <authorList>
            <person name="Berthelot C."/>
            <person name="Brunet F."/>
            <person name="Chalopin D."/>
            <person name="Juanchich A."/>
            <person name="Bernard M."/>
            <person name="Noel B."/>
            <person name="Bento P."/>
            <person name="Da Silva C."/>
            <person name="Labadie K."/>
            <person name="Alberti A."/>
            <person name="Aury J.M."/>
            <person name="Louis A."/>
            <person name="Dehais P."/>
            <person name="Bardou P."/>
            <person name="Montfort J."/>
            <person name="Klopp C."/>
            <person name="Cabau C."/>
            <person name="Gaspin C."/>
            <person name="Thorgaard G.H."/>
            <person name="Boussaha M."/>
            <person name="Quillet E."/>
            <person name="Guyomard R."/>
            <person name="Galiana D."/>
            <person name="Bobe J."/>
            <person name="Volff J.N."/>
            <person name="Genet C."/>
            <person name="Wincker P."/>
            <person name="Jaillon O."/>
            <person name="Roest Crollius H."/>
            <person name="Guiguen Y."/>
        </authorList>
    </citation>
    <scope>NUCLEOTIDE SEQUENCE [LARGE SCALE GENOMIC DNA]</scope>
</reference>
<protein>
    <submittedName>
        <fullName evidence="2">Uncharacterized protein</fullName>
    </submittedName>
</protein>
<organism evidence="2 3">
    <name type="scientific">Oncorhynchus mykiss</name>
    <name type="common">Rainbow trout</name>
    <name type="synonym">Salmo gairdneri</name>
    <dbReference type="NCBI Taxonomy" id="8022"/>
    <lineage>
        <taxon>Eukaryota</taxon>
        <taxon>Metazoa</taxon>
        <taxon>Chordata</taxon>
        <taxon>Craniata</taxon>
        <taxon>Vertebrata</taxon>
        <taxon>Euteleostomi</taxon>
        <taxon>Actinopterygii</taxon>
        <taxon>Neopterygii</taxon>
        <taxon>Teleostei</taxon>
        <taxon>Protacanthopterygii</taxon>
        <taxon>Salmoniformes</taxon>
        <taxon>Salmonidae</taxon>
        <taxon>Salmoninae</taxon>
        <taxon>Oncorhynchus</taxon>
    </lineage>
</organism>
<proteinExistence type="predicted"/>
<dbReference type="PaxDb" id="8022-A0A060W0R0"/>
<dbReference type="Proteomes" id="UP000193380">
    <property type="component" value="Chromosome 10"/>
</dbReference>
<dbReference type="EMBL" id="FR904311">
    <property type="protein sequence ID" value="CDQ58804.1"/>
    <property type="molecule type" value="Genomic_DNA"/>
</dbReference>
<name>A0A060W0R0_ONCMY</name>
<evidence type="ECO:0000256" key="1">
    <source>
        <dbReference type="SAM" id="MobiDB-lite"/>
    </source>
</evidence>
<evidence type="ECO:0000313" key="2">
    <source>
        <dbReference type="EMBL" id="CDQ58804.1"/>
    </source>
</evidence>
<sequence>MEKQLHLNLLASRPPVPGGLQSGSKMRMGPGRKRDFSPLSWSQYFETMEDVEVENDNGKDISFTAEPISLLLYFYIIHGSIQCVSYF</sequence>
<evidence type="ECO:0000313" key="3">
    <source>
        <dbReference type="Proteomes" id="UP000193380"/>
    </source>
</evidence>
<dbReference type="AlphaFoldDB" id="A0A060W0R0"/>